<keyword evidence="2" id="KW-1185">Reference proteome</keyword>
<dbReference type="KEGG" id="psuu:Psuf_038860"/>
<accession>A0A6F8YKK3</accession>
<evidence type="ECO:0000313" key="1">
    <source>
        <dbReference type="EMBL" id="BCB86573.1"/>
    </source>
</evidence>
<sequence>MENKPDLTSTPVVFASRVMPPTGALRTNGPIHERVTEARRMAGAVAHEAIWMLPAWTVMPDDARMSMAGTASVPSMRTFKILMSCWPSMTNPAVGPTIIGRAPADTDRKVIGWSGVPDLATAIRSG</sequence>
<proteinExistence type="predicted"/>
<protein>
    <submittedName>
        <fullName evidence="1">Uncharacterized protein</fullName>
    </submittedName>
</protein>
<organism evidence="1 2">
    <name type="scientific">Phytohabitans suffuscus</name>
    <dbReference type="NCBI Taxonomy" id="624315"/>
    <lineage>
        <taxon>Bacteria</taxon>
        <taxon>Bacillati</taxon>
        <taxon>Actinomycetota</taxon>
        <taxon>Actinomycetes</taxon>
        <taxon>Micromonosporales</taxon>
        <taxon>Micromonosporaceae</taxon>
    </lineage>
</organism>
<dbReference type="Proteomes" id="UP000503011">
    <property type="component" value="Chromosome"/>
</dbReference>
<name>A0A6F8YKK3_9ACTN</name>
<reference evidence="1 2" key="2">
    <citation type="submission" date="2020-03" db="EMBL/GenBank/DDBJ databases">
        <authorList>
            <person name="Ichikawa N."/>
            <person name="Kimura A."/>
            <person name="Kitahashi Y."/>
            <person name="Uohara A."/>
        </authorList>
    </citation>
    <scope>NUCLEOTIDE SEQUENCE [LARGE SCALE GENOMIC DNA]</scope>
    <source>
        <strain evidence="1 2">NBRC 105367</strain>
    </source>
</reference>
<dbReference type="EMBL" id="AP022871">
    <property type="protein sequence ID" value="BCB86573.1"/>
    <property type="molecule type" value="Genomic_DNA"/>
</dbReference>
<dbReference type="AlphaFoldDB" id="A0A6F8YKK3"/>
<gene>
    <name evidence="1" type="ORF">Psuf_038860</name>
</gene>
<reference evidence="1 2" key="1">
    <citation type="submission" date="2020-03" db="EMBL/GenBank/DDBJ databases">
        <title>Whole genome shotgun sequence of Phytohabitans suffuscus NBRC 105367.</title>
        <authorList>
            <person name="Komaki H."/>
            <person name="Tamura T."/>
        </authorList>
    </citation>
    <scope>NUCLEOTIDE SEQUENCE [LARGE SCALE GENOMIC DNA]</scope>
    <source>
        <strain evidence="1 2">NBRC 105367</strain>
    </source>
</reference>
<evidence type="ECO:0000313" key="2">
    <source>
        <dbReference type="Proteomes" id="UP000503011"/>
    </source>
</evidence>